<dbReference type="Pfam" id="PF13604">
    <property type="entry name" value="AAA_30"/>
    <property type="match status" value="1"/>
</dbReference>
<sequence length="1321" mass="151680">MKKYTAVLVNERQVQNPVCGVYKPWDRVDEGDSEEESEDEFQNLSFKEMKSSATGGKRLFQRKKQKKVRGTLVDERVRRKADVEVGLHLTDPWWRIQVFRTEVKRNGTHYTKDSNSLSYQLLEKEWVVKKNLLYQYLNKCMVKHTNDPEQQENNWWFYNTDDYAPKPEVTRFYEFVCETLGQPDKLTFEDVGELLEMFEDFLPEEEKETAQRIRRAMDGKGAQVVFRALTCPLVFSLLPQLLPMQFLGIICMEEADVDALEKDLQDRPWVFGFKQILSKDHNIIGCESQWEHFGKAGLHPTIKQPYRDGLMIYDFLKVQSKNGHTGVRSGDIQQKMLTFVSNYDQAISFLKRNKVVKEEKIEGVPWIFLYHLYKAEEFIATRVTHLLHEQMENRWILDVDFDNAKFDNIRNDEDQLRAARLLTQLPVVVISGKGGCGKTTVVTKVMSSCEPEIDVGSQDNAESGGEEMDEKDVDVSNPASPNRIIYPRILYTAPTGKAANILGKRAGKDGFTLHQVTFSFMMYCKMRKKNPEAEWKFKYINTLVVDECSLVAITTFHSLFKMLMREACLRRIVLLGDVRQLPSIEPGNFLSDMFAGLQNLGCAVELRTNHRSESQLIIDNATKISQQRSPTFDPKKNFKLHRTDVGASDEFLNNAVKELLRREKSLLNDKTSQFISFRNKDIKKVNEVCVQFYNNHPQMDNKNKPMFRTNDKICMTRNSRITLYEESNGEMKPVKRRAKEEKEEMKEDLNASGVDQESGHQDEVPHSASQALKEEEKIEEIRLCNGEVFFIKQDKTIIDPTSTSVERYIFLSNEDPEDPKQLWCKFGELRKFCKIRHAWARTIHTFQGSETGAVVYYLGPSVSWQNWQHVYTAVTRGKKEVHILGSEAVLAKAIAARPNVRWTSLKYQLQKRLPDRDRLNQSLHALSEDTENPTVLPYTQTNSFTMDNPEDETFQRVMLSPRKPSVQSPRVGSSSKQPPSSPFVTASNLYRPRPLNFSKNMQSSSRNSFQSSKSSFSQHPTSTPLVRHTASTFNHVSPVPSLNSPLQNKDSNESQWSEVDESMLLISEEEAINESLFANCGPLQTDGRNQERTDGNQLKKDEEEEGEESDATQSPDEEMEDNIVEEREEITSRAIKIGYSSLVQQDRLPEISPRKREICNGSAQRKKGMVEDEMYEELDDENDGELSRLCEVAERTFPFPGNDDITASESDSEDGRDSPSLLLSRSSKAKRKASNRDGAQNDSNFHSHRSVTENEDLFDDSDDGRSSPSLLSSSQSPSPLKRYNEQLFKGEVTPKKRKTIEKESFASPMRRKLDNLSMSQD</sequence>
<feature type="region of interest" description="Disordered" evidence="3">
    <location>
        <begin position="961"/>
        <end position="1058"/>
    </location>
</feature>
<feature type="compositionally biased region" description="Low complexity" evidence="3">
    <location>
        <begin position="1266"/>
        <end position="1280"/>
    </location>
</feature>
<feature type="compositionally biased region" description="Basic and acidic residues" evidence="3">
    <location>
        <begin position="1185"/>
        <end position="1194"/>
    </location>
</feature>
<feature type="region of interest" description="Disordered" evidence="3">
    <location>
        <begin position="727"/>
        <end position="772"/>
    </location>
</feature>
<feature type="region of interest" description="Disordered" evidence="3">
    <location>
        <begin position="925"/>
        <end position="948"/>
    </location>
</feature>
<feature type="compositionally biased region" description="Basic and acidic residues" evidence="3">
    <location>
        <begin position="738"/>
        <end position="749"/>
    </location>
</feature>
<dbReference type="SUPFAM" id="SSF52540">
    <property type="entry name" value="P-loop containing nucleoside triphosphate hydrolases"/>
    <property type="match status" value="2"/>
</dbReference>
<feature type="compositionally biased region" description="Acidic residues" evidence="3">
    <location>
        <begin position="1253"/>
        <end position="1262"/>
    </location>
</feature>
<keyword evidence="2" id="KW-0067">ATP-binding</keyword>
<keyword evidence="1" id="KW-0547">Nucleotide-binding</keyword>
<evidence type="ECO:0000259" key="4">
    <source>
        <dbReference type="Pfam" id="PF25894"/>
    </source>
</evidence>
<feature type="compositionally biased region" description="Polar residues" evidence="3">
    <location>
        <begin position="1019"/>
        <end position="1057"/>
    </location>
</feature>
<evidence type="ECO:0000313" key="5">
    <source>
        <dbReference type="Proteomes" id="UP000694844"/>
    </source>
</evidence>
<evidence type="ECO:0000256" key="3">
    <source>
        <dbReference type="SAM" id="MobiDB-lite"/>
    </source>
</evidence>
<feature type="compositionally biased region" description="Basic and acidic residues" evidence="3">
    <location>
        <begin position="1088"/>
        <end position="1101"/>
    </location>
</feature>
<dbReference type="GO" id="GO:0005524">
    <property type="term" value="F:ATP binding"/>
    <property type="evidence" value="ECO:0007669"/>
    <property type="project" value="UniProtKB-KW"/>
</dbReference>
<dbReference type="GO" id="GO:0003678">
    <property type="term" value="F:DNA helicase activity"/>
    <property type="evidence" value="ECO:0007669"/>
    <property type="project" value="UniProtKB-ARBA"/>
</dbReference>
<keyword evidence="5" id="KW-1185">Reference proteome</keyword>
<dbReference type="RefSeq" id="XP_022292373.1">
    <property type="nucleotide sequence ID" value="XM_022436665.1"/>
</dbReference>
<dbReference type="InterPro" id="IPR050534">
    <property type="entry name" value="Coronavir_polyprotein_1ab"/>
</dbReference>
<proteinExistence type="predicted"/>
<dbReference type="PANTHER" id="PTHR43788">
    <property type="entry name" value="DNA2/NAM7 HELICASE FAMILY MEMBER"/>
    <property type="match status" value="1"/>
</dbReference>
<name>A0A8B8ALF7_CRAVI</name>
<feature type="compositionally biased region" description="Polar residues" evidence="3">
    <location>
        <begin position="937"/>
        <end position="946"/>
    </location>
</feature>
<dbReference type="CDD" id="cd17933">
    <property type="entry name" value="DEXSc_RecD-like"/>
    <property type="match status" value="1"/>
</dbReference>
<feature type="domain" description="DNA helicase B winged helix" evidence="4">
    <location>
        <begin position="260"/>
        <end position="363"/>
    </location>
</feature>
<dbReference type="OrthoDB" id="416437at2759"/>
<dbReference type="RefSeq" id="XP_022292372.1">
    <property type="nucleotide sequence ID" value="XM_022436664.1"/>
</dbReference>
<evidence type="ECO:0000256" key="1">
    <source>
        <dbReference type="ARBA" id="ARBA00022741"/>
    </source>
</evidence>
<feature type="compositionally biased region" description="Low complexity" evidence="3">
    <location>
        <begin position="1002"/>
        <end position="1018"/>
    </location>
</feature>
<dbReference type="GeneID" id="111103398"/>
<feature type="compositionally biased region" description="Acidic residues" evidence="3">
    <location>
        <begin position="1102"/>
        <end position="1128"/>
    </location>
</feature>
<dbReference type="KEGG" id="cvn:111103398"/>
<organism evidence="5 6">
    <name type="scientific">Crassostrea virginica</name>
    <name type="common">Eastern oyster</name>
    <dbReference type="NCBI Taxonomy" id="6565"/>
    <lineage>
        <taxon>Eukaryota</taxon>
        <taxon>Metazoa</taxon>
        <taxon>Spiralia</taxon>
        <taxon>Lophotrochozoa</taxon>
        <taxon>Mollusca</taxon>
        <taxon>Bivalvia</taxon>
        <taxon>Autobranchia</taxon>
        <taxon>Pteriomorphia</taxon>
        <taxon>Ostreida</taxon>
        <taxon>Ostreoidea</taxon>
        <taxon>Ostreidae</taxon>
        <taxon>Crassostrea</taxon>
    </lineage>
</organism>
<gene>
    <name evidence="6 7" type="primary">LOC111103398</name>
</gene>
<dbReference type="CDD" id="cd18809">
    <property type="entry name" value="SF1_C_RecD"/>
    <property type="match status" value="1"/>
</dbReference>
<feature type="region of interest" description="Disordered" evidence="3">
    <location>
        <begin position="453"/>
        <end position="476"/>
    </location>
</feature>
<dbReference type="InterPro" id="IPR058839">
    <property type="entry name" value="WHD_HELB"/>
</dbReference>
<feature type="region of interest" description="Disordered" evidence="3">
    <location>
        <begin position="1079"/>
        <end position="1321"/>
    </location>
</feature>
<dbReference type="Proteomes" id="UP000694844">
    <property type="component" value="Chromosome 7"/>
</dbReference>
<accession>A0A8B8ALF7</accession>
<dbReference type="Gene3D" id="3.40.50.300">
    <property type="entry name" value="P-loop containing nucleotide triphosphate hydrolases"/>
    <property type="match status" value="2"/>
</dbReference>
<feature type="compositionally biased region" description="Polar residues" evidence="3">
    <location>
        <begin position="965"/>
        <end position="988"/>
    </location>
</feature>
<dbReference type="InterPro" id="IPR027417">
    <property type="entry name" value="P-loop_NTPase"/>
</dbReference>
<evidence type="ECO:0000313" key="6">
    <source>
        <dbReference type="RefSeq" id="XP_022292372.1"/>
    </source>
</evidence>
<protein>
    <submittedName>
        <fullName evidence="6 7">DNA helicase B-like</fullName>
    </submittedName>
</protein>
<feature type="compositionally biased region" description="Basic and acidic residues" evidence="3">
    <location>
        <begin position="1147"/>
        <end position="1158"/>
    </location>
</feature>
<dbReference type="Pfam" id="PF25894">
    <property type="entry name" value="WHD_HELB"/>
    <property type="match status" value="1"/>
</dbReference>
<reference evidence="6 7" key="1">
    <citation type="submission" date="2025-04" db="UniProtKB">
        <authorList>
            <consortium name="RefSeq"/>
        </authorList>
    </citation>
    <scope>IDENTIFICATION</scope>
    <source>
        <tissue evidence="6 7">Whole sample</tissue>
    </source>
</reference>
<evidence type="ECO:0000313" key="7">
    <source>
        <dbReference type="RefSeq" id="XP_022292373.1"/>
    </source>
</evidence>
<feature type="compositionally biased region" description="Acidic residues" evidence="3">
    <location>
        <begin position="1171"/>
        <end position="1184"/>
    </location>
</feature>
<evidence type="ECO:0000256" key="2">
    <source>
        <dbReference type="ARBA" id="ARBA00022840"/>
    </source>
</evidence>
<dbReference type="PANTHER" id="PTHR43788:SF6">
    <property type="entry name" value="DNA HELICASE B"/>
    <property type="match status" value="1"/>
</dbReference>